<evidence type="ECO:0000256" key="2">
    <source>
        <dbReference type="ARBA" id="ARBA00006459"/>
    </source>
</evidence>
<keyword evidence="5" id="KW-0769">Symport</keyword>
<feature type="transmembrane region" description="Helical" evidence="9">
    <location>
        <begin position="263"/>
        <end position="285"/>
    </location>
</feature>
<proteinExistence type="inferred from homology"/>
<keyword evidence="6 9" id="KW-1133">Transmembrane helix</keyword>
<dbReference type="GO" id="GO:0046872">
    <property type="term" value="F:metal ion binding"/>
    <property type="evidence" value="ECO:0007669"/>
    <property type="project" value="UniProtKB-KW"/>
</dbReference>
<sequence>MLNQTTYGFEKNISITKMTKMGRPQAKSFTQFVCILLVSIFICSKRFKSIDMLLRMTVILSALSLIGGMVVFITYTRTSFSLATIFSFHHEALLQPTCWVTAFRRVTEILNISSGGHVFLGSYMNYETPSHYWVSRAMGYFLIYICLFHIHIHFAEGLLFCRLTTNTLGLHSVNDAIFVLYATELGITATPNLWTLIHFLTYFILGLTTLIMQIMLVNETLCAELKITSWHLYIKVSYCVIIFLFSIPLMTPGGHLIIDNIDLELKVVNCVAVCLIFIIMCLYGLQRMKDDIYYTLDLSPTWYMQACWMISSIVSVIILVIQGLQTGTDYEVFVLRSLMHVTLGAPVLIGFIYKVIQYFGRRNITGIFRASAEYGDPDPTIRLYRILYNRRLEVRYRRRIEVMNLLNSEFLNIFLLTSLKFQTCKHRCLLNSDMASKAVEREFVQLQHAVFDLHNNEEFKGEYNDVMAMLDTHIKVLSTYFDNTL</sequence>
<name>A0AAW2HNL2_9NEOP</name>
<evidence type="ECO:0000256" key="9">
    <source>
        <dbReference type="SAM" id="Phobius"/>
    </source>
</evidence>
<reference evidence="10" key="1">
    <citation type="journal article" date="2024" name="Gigascience">
        <title>Chromosome-level genome of the poultry shaft louse Menopon gallinae provides insight into the host-switching and adaptive evolution of parasitic lice.</title>
        <authorList>
            <person name="Xu Y."/>
            <person name="Ma L."/>
            <person name="Liu S."/>
            <person name="Liang Y."/>
            <person name="Liu Q."/>
            <person name="He Z."/>
            <person name="Tian L."/>
            <person name="Duan Y."/>
            <person name="Cai W."/>
            <person name="Li H."/>
            <person name="Song F."/>
        </authorList>
    </citation>
    <scope>NUCLEOTIDE SEQUENCE</scope>
    <source>
        <strain evidence="10">Cailab_2023a</strain>
    </source>
</reference>
<evidence type="ECO:0000256" key="8">
    <source>
        <dbReference type="PIRSR" id="PIRSR600175-1"/>
    </source>
</evidence>
<feature type="transmembrane region" description="Helical" evidence="9">
    <location>
        <begin position="137"/>
        <end position="161"/>
    </location>
</feature>
<evidence type="ECO:0000256" key="1">
    <source>
        <dbReference type="ARBA" id="ARBA00004141"/>
    </source>
</evidence>
<evidence type="ECO:0000313" key="10">
    <source>
        <dbReference type="EMBL" id="KAL0271258.1"/>
    </source>
</evidence>
<feature type="transmembrane region" description="Helical" evidence="9">
    <location>
        <begin position="28"/>
        <end position="44"/>
    </location>
</feature>
<keyword evidence="3" id="KW-0813">Transport</keyword>
<evidence type="ECO:0000256" key="6">
    <source>
        <dbReference type="ARBA" id="ARBA00022989"/>
    </source>
</evidence>
<keyword evidence="8" id="KW-0915">Sodium</keyword>
<gene>
    <name evidence="10" type="ORF">PYX00_008405</name>
</gene>
<evidence type="ECO:0000256" key="7">
    <source>
        <dbReference type="ARBA" id="ARBA00023136"/>
    </source>
</evidence>
<dbReference type="SUPFAM" id="SSF161070">
    <property type="entry name" value="SNF-like"/>
    <property type="match status" value="1"/>
</dbReference>
<feature type="transmembrane region" description="Helical" evidence="9">
    <location>
        <begin position="230"/>
        <end position="251"/>
    </location>
</feature>
<feature type="binding site" evidence="8">
    <location>
        <position position="205"/>
    </location>
    <ligand>
        <name>Na(+)</name>
        <dbReference type="ChEBI" id="CHEBI:29101"/>
        <label>1</label>
    </ligand>
</feature>
<keyword evidence="7 9" id="KW-0472">Membrane</keyword>
<dbReference type="PANTHER" id="PTHR11616:SF241">
    <property type="entry name" value="SODIUM- AND CHLORIDE-DEPENDENT GLYCINE TRANSPORTER 2"/>
    <property type="match status" value="1"/>
</dbReference>
<dbReference type="GO" id="GO:0005283">
    <property type="term" value="F:amino acid:sodium symporter activity"/>
    <property type="evidence" value="ECO:0007669"/>
    <property type="project" value="TreeGrafter"/>
</dbReference>
<feature type="transmembrane region" description="Helical" evidence="9">
    <location>
        <begin position="196"/>
        <end position="218"/>
    </location>
</feature>
<feature type="transmembrane region" description="Helical" evidence="9">
    <location>
        <begin position="337"/>
        <end position="356"/>
    </location>
</feature>
<protein>
    <submittedName>
        <fullName evidence="10">Uncharacterized protein</fullName>
    </submittedName>
</protein>
<dbReference type="AlphaFoldDB" id="A0AAW2HNL2"/>
<accession>A0AAW2HNL2</accession>
<organism evidence="10">
    <name type="scientific">Menopon gallinae</name>
    <name type="common">poultry shaft louse</name>
    <dbReference type="NCBI Taxonomy" id="328185"/>
    <lineage>
        <taxon>Eukaryota</taxon>
        <taxon>Metazoa</taxon>
        <taxon>Ecdysozoa</taxon>
        <taxon>Arthropoda</taxon>
        <taxon>Hexapoda</taxon>
        <taxon>Insecta</taxon>
        <taxon>Pterygota</taxon>
        <taxon>Neoptera</taxon>
        <taxon>Paraneoptera</taxon>
        <taxon>Psocodea</taxon>
        <taxon>Troctomorpha</taxon>
        <taxon>Phthiraptera</taxon>
        <taxon>Amblycera</taxon>
        <taxon>Menoponidae</taxon>
        <taxon>Menopon</taxon>
    </lineage>
</organism>
<comment type="similarity">
    <text evidence="2">Belongs to the sodium:neurotransmitter symporter (SNF) (TC 2.A.22) family.</text>
</comment>
<dbReference type="PANTHER" id="PTHR11616">
    <property type="entry name" value="SODIUM/CHLORIDE DEPENDENT TRANSPORTER"/>
    <property type="match status" value="1"/>
</dbReference>
<keyword evidence="8" id="KW-0479">Metal-binding</keyword>
<evidence type="ECO:0000256" key="3">
    <source>
        <dbReference type="ARBA" id="ARBA00022448"/>
    </source>
</evidence>
<dbReference type="PROSITE" id="PS50267">
    <property type="entry name" value="NA_NEUROTRAN_SYMP_3"/>
    <property type="match status" value="1"/>
</dbReference>
<dbReference type="Pfam" id="PF00209">
    <property type="entry name" value="SNF"/>
    <property type="match status" value="1"/>
</dbReference>
<feature type="transmembrane region" description="Helical" evidence="9">
    <location>
        <begin position="306"/>
        <end position="325"/>
    </location>
</feature>
<keyword evidence="4 9" id="KW-0812">Transmembrane</keyword>
<dbReference type="GO" id="GO:0005886">
    <property type="term" value="C:plasma membrane"/>
    <property type="evidence" value="ECO:0007669"/>
    <property type="project" value="TreeGrafter"/>
</dbReference>
<comment type="subcellular location">
    <subcellularLocation>
        <location evidence="1">Membrane</location>
        <topology evidence="1">Multi-pass membrane protein</topology>
    </subcellularLocation>
</comment>
<dbReference type="EMBL" id="JARGDH010000004">
    <property type="protein sequence ID" value="KAL0271258.1"/>
    <property type="molecule type" value="Genomic_DNA"/>
</dbReference>
<feature type="transmembrane region" description="Helical" evidence="9">
    <location>
        <begin position="56"/>
        <end position="75"/>
    </location>
</feature>
<evidence type="ECO:0000256" key="5">
    <source>
        <dbReference type="ARBA" id="ARBA00022847"/>
    </source>
</evidence>
<evidence type="ECO:0000256" key="4">
    <source>
        <dbReference type="ARBA" id="ARBA00022692"/>
    </source>
</evidence>
<comment type="caution">
    <text evidence="10">The sequence shown here is derived from an EMBL/GenBank/DDBJ whole genome shotgun (WGS) entry which is preliminary data.</text>
</comment>
<dbReference type="InterPro" id="IPR037272">
    <property type="entry name" value="SNS_sf"/>
</dbReference>
<feature type="transmembrane region" description="Helical" evidence="9">
    <location>
        <begin position="173"/>
        <end position="190"/>
    </location>
</feature>
<dbReference type="InterPro" id="IPR000175">
    <property type="entry name" value="Na/ntran_symport"/>
</dbReference>
<dbReference type="GO" id="GO:0089718">
    <property type="term" value="P:amino acid import across plasma membrane"/>
    <property type="evidence" value="ECO:0007669"/>
    <property type="project" value="TreeGrafter"/>
</dbReference>